<accession>A0ACC2LH44</accession>
<reference evidence="1 2" key="1">
    <citation type="journal article" date="2022" name="Hortic Res">
        <title>A haplotype resolved chromosomal level avocado genome allows analysis of novel avocado genes.</title>
        <authorList>
            <person name="Nath O."/>
            <person name="Fletcher S.J."/>
            <person name="Hayward A."/>
            <person name="Shaw L.M."/>
            <person name="Masouleh A.K."/>
            <person name="Furtado A."/>
            <person name="Henry R.J."/>
            <person name="Mitter N."/>
        </authorList>
    </citation>
    <scope>NUCLEOTIDE SEQUENCE [LARGE SCALE GENOMIC DNA]</scope>
    <source>
        <strain evidence="2">cv. Hass</strain>
    </source>
</reference>
<sequence>MSVLDGAESASNVCVAVRAMCRWTFLCVLFENVEALDRVALRSAFPTRPHVRDPPQDPDYVRCDSRVFVNGNGKPLPDSVSAVK</sequence>
<protein>
    <submittedName>
        <fullName evidence="1">Uncharacterized protein</fullName>
    </submittedName>
</protein>
<evidence type="ECO:0000313" key="1">
    <source>
        <dbReference type="EMBL" id="KAJ8632570.1"/>
    </source>
</evidence>
<proteinExistence type="predicted"/>
<gene>
    <name evidence="1" type="ORF">MRB53_025906</name>
</gene>
<keyword evidence="2" id="KW-1185">Reference proteome</keyword>
<organism evidence="1 2">
    <name type="scientific">Persea americana</name>
    <name type="common">Avocado</name>
    <dbReference type="NCBI Taxonomy" id="3435"/>
    <lineage>
        <taxon>Eukaryota</taxon>
        <taxon>Viridiplantae</taxon>
        <taxon>Streptophyta</taxon>
        <taxon>Embryophyta</taxon>
        <taxon>Tracheophyta</taxon>
        <taxon>Spermatophyta</taxon>
        <taxon>Magnoliopsida</taxon>
        <taxon>Magnoliidae</taxon>
        <taxon>Laurales</taxon>
        <taxon>Lauraceae</taxon>
        <taxon>Persea</taxon>
    </lineage>
</organism>
<evidence type="ECO:0000313" key="2">
    <source>
        <dbReference type="Proteomes" id="UP001234297"/>
    </source>
</evidence>
<comment type="caution">
    <text evidence="1">The sequence shown here is derived from an EMBL/GenBank/DDBJ whole genome shotgun (WGS) entry which is preliminary data.</text>
</comment>
<name>A0ACC2LH44_PERAE</name>
<dbReference type="EMBL" id="CM056816">
    <property type="protein sequence ID" value="KAJ8632570.1"/>
    <property type="molecule type" value="Genomic_DNA"/>
</dbReference>
<dbReference type="Proteomes" id="UP001234297">
    <property type="component" value="Chromosome 8"/>
</dbReference>